<keyword evidence="4" id="KW-1185">Reference proteome</keyword>
<dbReference type="InterPro" id="IPR051785">
    <property type="entry name" value="MMCE/EMCE_epimerase"/>
</dbReference>
<dbReference type="SUPFAM" id="SSF54593">
    <property type="entry name" value="Glyoxalase/Bleomycin resistance protein/Dihydroxybiphenyl dioxygenase"/>
    <property type="match status" value="1"/>
</dbReference>
<dbReference type="EMBL" id="CP097332">
    <property type="protein sequence ID" value="UQX86995.1"/>
    <property type="molecule type" value="Genomic_DNA"/>
</dbReference>
<dbReference type="Proteomes" id="UP001056336">
    <property type="component" value="Chromosome"/>
</dbReference>
<evidence type="ECO:0000256" key="1">
    <source>
        <dbReference type="ARBA" id="ARBA00022723"/>
    </source>
</evidence>
<dbReference type="Gene3D" id="3.10.180.10">
    <property type="entry name" value="2,3-Dihydroxybiphenyl 1,2-Dioxygenase, domain 1"/>
    <property type="match status" value="1"/>
</dbReference>
<dbReference type="PROSITE" id="PS51819">
    <property type="entry name" value="VOC"/>
    <property type="match status" value="1"/>
</dbReference>
<evidence type="ECO:0000313" key="4">
    <source>
        <dbReference type="Proteomes" id="UP001056336"/>
    </source>
</evidence>
<accession>A0ABY4QU26</accession>
<feature type="domain" description="VOC" evidence="2">
    <location>
        <begin position="6"/>
        <end position="148"/>
    </location>
</feature>
<dbReference type="PANTHER" id="PTHR43048:SF5">
    <property type="entry name" value="BLR5325 PROTEIN"/>
    <property type="match status" value="1"/>
</dbReference>
<dbReference type="Pfam" id="PF00903">
    <property type="entry name" value="Glyoxalase"/>
    <property type="match status" value="1"/>
</dbReference>
<reference evidence="3" key="2">
    <citation type="submission" date="2022-05" db="EMBL/GenBank/DDBJ databases">
        <authorList>
            <person name="Kim J.-S."/>
            <person name="Lee K."/>
            <person name="Suh M."/>
            <person name="Eom M."/>
            <person name="Kim J.-S."/>
            <person name="Kim D.-S."/>
            <person name="Ko S.-H."/>
            <person name="Shin Y."/>
            <person name="Lee J.-S."/>
        </authorList>
    </citation>
    <scope>NUCLEOTIDE SEQUENCE</scope>
    <source>
        <strain evidence="3">N237</strain>
    </source>
</reference>
<dbReference type="InterPro" id="IPR029068">
    <property type="entry name" value="Glyas_Bleomycin-R_OHBP_Dase"/>
</dbReference>
<dbReference type="InterPro" id="IPR018146">
    <property type="entry name" value="Glyoxalase_1_CS"/>
</dbReference>
<evidence type="ECO:0000313" key="3">
    <source>
        <dbReference type="EMBL" id="UQX86995.1"/>
    </source>
</evidence>
<sequence>MIDLEAIHHVGLVVTDLDRSIYFYHDLLGLPFANEPTPWFDGPELSVGVGVPAARLRQVSLLAGDTIMELIEYSNRPPDSTAPPPNNNLGAAHVCFRVADVRATKAELESCGVEFYSEINVVDSGPLAGWRWVYFSDPDGLALELVEVAYYLREERLRNAEVYLRSRPPLAELAPRPT</sequence>
<dbReference type="PANTHER" id="PTHR43048">
    <property type="entry name" value="METHYLMALONYL-COA EPIMERASE"/>
    <property type="match status" value="1"/>
</dbReference>
<protein>
    <submittedName>
        <fullName evidence="3">VOC family protein</fullName>
    </submittedName>
</protein>
<reference evidence="3" key="1">
    <citation type="journal article" date="2018" name="Int. J. Syst. Evol. Microbiol.">
        <title>Jatrophihabitans telluris sp. nov., isolated from sediment soil of lava forest wetlands and the emended description of the genus Jatrophihabitans.</title>
        <authorList>
            <person name="Lee K.C."/>
            <person name="Suh M.K."/>
            <person name="Eom M.K."/>
            <person name="Kim K.K."/>
            <person name="Kim J.S."/>
            <person name="Kim D.S."/>
            <person name="Ko S.H."/>
            <person name="Shin Y.K."/>
            <person name="Lee J.S."/>
        </authorList>
    </citation>
    <scope>NUCLEOTIDE SEQUENCE</scope>
    <source>
        <strain evidence="3">N237</strain>
    </source>
</reference>
<dbReference type="InterPro" id="IPR004360">
    <property type="entry name" value="Glyas_Fos-R_dOase_dom"/>
</dbReference>
<evidence type="ECO:0000259" key="2">
    <source>
        <dbReference type="PROSITE" id="PS51819"/>
    </source>
</evidence>
<dbReference type="RefSeq" id="WP_249769416.1">
    <property type="nucleotide sequence ID" value="NZ_CP097332.1"/>
</dbReference>
<proteinExistence type="predicted"/>
<keyword evidence="1" id="KW-0479">Metal-binding</keyword>
<name>A0ABY4QU26_9ACTN</name>
<gene>
    <name evidence="3" type="ORF">M6D93_11830</name>
</gene>
<dbReference type="InterPro" id="IPR037523">
    <property type="entry name" value="VOC_core"/>
</dbReference>
<organism evidence="3 4">
    <name type="scientific">Jatrophihabitans telluris</name>
    <dbReference type="NCBI Taxonomy" id="2038343"/>
    <lineage>
        <taxon>Bacteria</taxon>
        <taxon>Bacillati</taxon>
        <taxon>Actinomycetota</taxon>
        <taxon>Actinomycetes</taxon>
        <taxon>Jatrophihabitantales</taxon>
        <taxon>Jatrophihabitantaceae</taxon>
        <taxon>Jatrophihabitans</taxon>
    </lineage>
</organism>
<dbReference type="PROSITE" id="PS00934">
    <property type="entry name" value="GLYOXALASE_I_1"/>
    <property type="match status" value="1"/>
</dbReference>